<dbReference type="InterPro" id="IPR056598">
    <property type="entry name" value="FKBP-15_dom"/>
</dbReference>
<dbReference type="OrthoDB" id="77911at2759"/>
<proteinExistence type="predicted"/>
<feature type="coiled-coil region" evidence="1">
    <location>
        <begin position="83"/>
        <end position="177"/>
    </location>
</feature>
<dbReference type="Proteomes" id="UP000015354">
    <property type="component" value="Unassembled WGS sequence"/>
</dbReference>
<accession>S9THD5</accession>
<evidence type="ECO:0000313" key="4">
    <source>
        <dbReference type="Proteomes" id="UP000015354"/>
    </source>
</evidence>
<keyword evidence="1" id="KW-0175">Coiled coil</keyword>
<feature type="coiled-coil region" evidence="1">
    <location>
        <begin position="206"/>
        <end position="240"/>
    </location>
</feature>
<gene>
    <name evidence="3" type="ORF">STCU_10595</name>
</gene>
<comment type="caution">
    <text evidence="3">The sequence shown here is derived from an EMBL/GenBank/DDBJ whole genome shotgun (WGS) entry which is preliminary data.</text>
</comment>
<feature type="coiled-coil region" evidence="1">
    <location>
        <begin position="323"/>
        <end position="389"/>
    </location>
</feature>
<evidence type="ECO:0000256" key="1">
    <source>
        <dbReference type="SAM" id="Coils"/>
    </source>
</evidence>
<keyword evidence="4" id="KW-1185">Reference proteome</keyword>
<dbReference type="Pfam" id="PF23649">
    <property type="entry name" value="FKBP15"/>
    <property type="match status" value="1"/>
</dbReference>
<evidence type="ECO:0000313" key="3">
    <source>
        <dbReference type="EMBL" id="EPY17472.1"/>
    </source>
</evidence>
<evidence type="ECO:0000259" key="2">
    <source>
        <dbReference type="Pfam" id="PF23649"/>
    </source>
</evidence>
<dbReference type="EMBL" id="ATMH01010461">
    <property type="protein sequence ID" value="EPY17472.1"/>
    <property type="molecule type" value="Genomic_DNA"/>
</dbReference>
<reference evidence="3 4" key="1">
    <citation type="journal article" date="2013" name="PLoS ONE">
        <title>Predicting the Proteins of Angomonas deanei, Strigomonas culicis and Their Respective Endosymbionts Reveals New Aspects of the Trypanosomatidae Family.</title>
        <authorList>
            <person name="Motta M.C."/>
            <person name="Martins A.C."/>
            <person name="de Souza S.S."/>
            <person name="Catta-Preta C.M."/>
            <person name="Silva R."/>
            <person name="Klein C.C."/>
            <person name="de Almeida L.G."/>
            <person name="de Lima Cunha O."/>
            <person name="Ciapina L.P."/>
            <person name="Brocchi M."/>
            <person name="Colabardini A.C."/>
            <person name="de Araujo Lima B."/>
            <person name="Machado C.R."/>
            <person name="de Almeida Soares C.M."/>
            <person name="Probst C.M."/>
            <person name="de Menezes C.B."/>
            <person name="Thompson C.E."/>
            <person name="Bartholomeu D.C."/>
            <person name="Gradia D.F."/>
            <person name="Pavoni D.P."/>
            <person name="Grisard E.C."/>
            <person name="Fantinatti-Garboggini F."/>
            <person name="Marchini F.K."/>
            <person name="Rodrigues-Luiz G.F."/>
            <person name="Wagner G."/>
            <person name="Goldman G.H."/>
            <person name="Fietto J.L."/>
            <person name="Elias M.C."/>
            <person name="Goldman M.H."/>
            <person name="Sagot M.F."/>
            <person name="Pereira M."/>
            <person name="Stoco P.H."/>
            <person name="de Mendonca-Neto R.P."/>
            <person name="Teixeira S.M."/>
            <person name="Maciel T.E."/>
            <person name="de Oliveira Mendes T.A."/>
            <person name="Urmenyi T.P."/>
            <person name="de Souza W."/>
            <person name="Schenkman S."/>
            <person name="de Vasconcelos A.T."/>
        </authorList>
    </citation>
    <scope>NUCLEOTIDE SEQUENCE [LARGE SCALE GENOMIC DNA]</scope>
</reference>
<protein>
    <recommendedName>
        <fullName evidence="2">FK506-binding protein 15-like domain-containing protein</fullName>
    </recommendedName>
</protein>
<organism evidence="3 4">
    <name type="scientific">Strigomonas culicis</name>
    <dbReference type="NCBI Taxonomy" id="28005"/>
    <lineage>
        <taxon>Eukaryota</taxon>
        <taxon>Discoba</taxon>
        <taxon>Euglenozoa</taxon>
        <taxon>Kinetoplastea</taxon>
        <taxon>Metakinetoplastina</taxon>
        <taxon>Trypanosomatida</taxon>
        <taxon>Trypanosomatidae</taxon>
        <taxon>Strigomonadinae</taxon>
        <taxon>Strigomonas</taxon>
    </lineage>
</organism>
<sequence>MAPNVYTAPSGFSREQFLLVDRLRDQVFTLSEQLRETRRQLDYFDTEVKKHEKSRRPRSLAAAQIEFSVDKLIAGTDEDREQLEKKRTAVHILKEKNDELRARLLKFTTTKKTLTDEANAVLNDRNEEKVELDRKVSNTQERLLRLQSEVEDNSRLLATVKSLTEKTEDELQQEKSQLHVAVTELSASEVKLAATQEKYMTETATRDTLAAKVASLEENIKELHAEKEVKDRQLETKKRKLESDRLHFAQVVDDERKQSVMELRDVRQQLVADLAARDERFQAAKERAAAEAYERGRSQGRQDGEAEAFMEGDLKAQQLTITVQRLRAEEDAMRMRLRAAVEERAQDERQLLAQMKAPRQTVEQMQKENAQLAEEAHSLRLTTEAAEREAYTDLEEALRSTTVPISQRALFVLLDNLNNRTSFDRSVLQRDAAEQQRVLQEDYAAVVNWVRTTAYNQPHACPPLRPLFFMDKPLAAANMGRDLFVANVRVSEESGSAGALER</sequence>
<name>S9THD5_9TRYP</name>
<dbReference type="PANTHER" id="PTHR44927">
    <property type="entry name" value="FK506-BINDING PROTEIN 15"/>
    <property type="match status" value="1"/>
</dbReference>
<dbReference type="AlphaFoldDB" id="S9THD5"/>
<dbReference type="PANTHER" id="PTHR44927:SF1">
    <property type="entry name" value="FK506-BINDING PROTEIN 15"/>
    <property type="match status" value="1"/>
</dbReference>
<feature type="domain" description="FK506-binding protein 15-like" evidence="2">
    <location>
        <begin position="113"/>
        <end position="270"/>
    </location>
</feature>